<reference evidence="8 9" key="1">
    <citation type="submission" date="2015-09" db="EMBL/GenBank/DDBJ databases">
        <title>Draft genome of the scarab beetle Oryctes borbonicus.</title>
        <authorList>
            <person name="Meyer J.M."/>
            <person name="Markov G.V."/>
            <person name="Baskaran P."/>
            <person name="Herrmann M."/>
            <person name="Sommer R.J."/>
            <person name="Roedelsperger C."/>
        </authorList>
    </citation>
    <scope>NUCLEOTIDE SEQUENCE [LARGE SCALE GENOMIC DNA]</scope>
    <source>
        <strain evidence="8">OB123</strain>
        <tissue evidence="8">Whole animal</tissue>
    </source>
</reference>
<sequence length="151" mass="15770">DVSDSVYINAIIVSGTSVIGYIIISATINKLGKKPTLIALSVTSGFTSLGLYFAQNSVTVVALSAINVTFLGICLNIELSVVVDMFPTTLRAIAISITLMIGRSGAMIGNVIFPYLLTLGCMPPFVLIGAVVLSCTGLAMLLPKTDLKALE</sequence>
<keyword evidence="4 6" id="KW-1133">Transmembrane helix</keyword>
<dbReference type="InterPro" id="IPR036259">
    <property type="entry name" value="MFS_trans_sf"/>
</dbReference>
<protein>
    <submittedName>
        <fullName evidence="8">Membrane transporter</fullName>
    </submittedName>
</protein>
<feature type="transmembrane region" description="Helical" evidence="6">
    <location>
        <begin position="60"/>
        <end position="81"/>
    </location>
</feature>
<dbReference type="PROSITE" id="PS50850">
    <property type="entry name" value="MFS"/>
    <property type="match status" value="1"/>
</dbReference>
<dbReference type="GO" id="GO:0022857">
    <property type="term" value="F:transmembrane transporter activity"/>
    <property type="evidence" value="ECO:0007669"/>
    <property type="project" value="InterPro"/>
</dbReference>
<evidence type="ECO:0000256" key="4">
    <source>
        <dbReference type="ARBA" id="ARBA00022989"/>
    </source>
</evidence>
<evidence type="ECO:0000313" key="8">
    <source>
        <dbReference type="EMBL" id="KRT78776.1"/>
    </source>
</evidence>
<dbReference type="SUPFAM" id="SSF103473">
    <property type="entry name" value="MFS general substrate transporter"/>
    <property type="match status" value="1"/>
</dbReference>
<organism evidence="8 9">
    <name type="scientific">Oryctes borbonicus</name>
    <dbReference type="NCBI Taxonomy" id="1629725"/>
    <lineage>
        <taxon>Eukaryota</taxon>
        <taxon>Metazoa</taxon>
        <taxon>Ecdysozoa</taxon>
        <taxon>Arthropoda</taxon>
        <taxon>Hexapoda</taxon>
        <taxon>Insecta</taxon>
        <taxon>Pterygota</taxon>
        <taxon>Neoptera</taxon>
        <taxon>Endopterygota</taxon>
        <taxon>Coleoptera</taxon>
        <taxon>Polyphaga</taxon>
        <taxon>Scarabaeiformia</taxon>
        <taxon>Scarabaeidae</taxon>
        <taxon>Dynastinae</taxon>
        <taxon>Oryctes</taxon>
    </lineage>
</organism>
<evidence type="ECO:0000256" key="1">
    <source>
        <dbReference type="ARBA" id="ARBA00004141"/>
    </source>
</evidence>
<evidence type="ECO:0000256" key="3">
    <source>
        <dbReference type="ARBA" id="ARBA00022692"/>
    </source>
</evidence>
<evidence type="ECO:0000256" key="6">
    <source>
        <dbReference type="SAM" id="Phobius"/>
    </source>
</evidence>
<keyword evidence="5 6" id="KW-0472">Membrane</keyword>
<keyword evidence="9" id="KW-1185">Reference proteome</keyword>
<evidence type="ECO:0000256" key="2">
    <source>
        <dbReference type="ARBA" id="ARBA00022448"/>
    </source>
</evidence>
<gene>
    <name evidence="8" type="ORF">AMK59_8641</name>
</gene>
<evidence type="ECO:0000313" key="9">
    <source>
        <dbReference type="Proteomes" id="UP000051574"/>
    </source>
</evidence>
<accession>A0A0T6AUN1</accession>
<dbReference type="OrthoDB" id="6133115at2759"/>
<evidence type="ECO:0000256" key="5">
    <source>
        <dbReference type="ARBA" id="ARBA00023136"/>
    </source>
</evidence>
<feature type="transmembrane region" description="Helical" evidence="6">
    <location>
        <begin position="122"/>
        <end position="142"/>
    </location>
</feature>
<dbReference type="Proteomes" id="UP000051574">
    <property type="component" value="Unassembled WGS sequence"/>
</dbReference>
<name>A0A0T6AUN1_9SCAR</name>
<dbReference type="GO" id="GO:0016020">
    <property type="term" value="C:membrane"/>
    <property type="evidence" value="ECO:0007669"/>
    <property type="project" value="UniProtKB-SubCell"/>
</dbReference>
<dbReference type="AlphaFoldDB" id="A0A0T6AUN1"/>
<dbReference type="PANTHER" id="PTHR23511">
    <property type="entry name" value="SYNAPTIC VESICLE GLYCOPROTEIN 2"/>
    <property type="match status" value="1"/>
</dbReference>
<comment type="subcellular location">
    <subcellularLocation>
        <location evidence="1">Membrane</location>
        <topology evidence="1">Multi-pass membrane protein</topology>
    </subcellularLocation>
</comment>
<proteinExistence type="predicted"/>
<comment type="caution">
    <text evidence="8">The sequence shown here is derived from an EMBL/GenBank/DDBJ whole genome shotgun (WGS) entry which is preliminary data.</text>
</comment>
<evidence type="ECO:0000259" key="7">
    <source>
        <dbReference type="PROSITE" id="PS50850"/>
    </source>
</evidence>
<dbReference type="EMBL" id="LJIG01022775">
    <property type="protein sequence ID" value="KRT78776.1"/>
    <property type="molecule type" value="Genomic_DNA"/>
</dbReference>
<feature type="transmembrane region" description="Helical" evidence="6">
    <location>
        <begin position="36"/>
        <end position="54"/>
    </location>
</feature>
<dbReference type="InterPro" id="IPR011701">
    <property type="entry name" value="MFS"/>
</dbReference>
<feature type="transmembrane region" description="Helical" evidence="6">
    <location>
        <begin position="6"/>
        <end position="24"/>
    </location>
</feature>
<dbReference type="Pfam" id="PF07690">
    <property type="entry name" value="MFS_1"/>
    <property type="match status" value="1"/>
</dbReference>
<dbReference type="PANTHER" id="PTHR23511:SF36">
    <property type="entry name" value="EG:BACR7A4.13 PROTEIN-RELATED"/>
    <property type="match status" value="1"/>
</dbReference>
<keyword evidence="2" id="KW-0813">Transport</keyword>
<keyword evidence="3 6" id="KW-0812">Transmembrane</keyword>
<feature type="non-terminal residue" evidence="8">
    <location>
        <position position="1"/>
    </location>
</feature>
<feature type="domain" description="Major facilitator superfamily (MFS) profile" evidence="7">
    <location>
        <begin position="1"/>
        <end position="147"/>
    </location>
</feature>
<dbReference type="InterPro" id="IPR020846">
    <property type="entry name" value="MFS_dom"/>
</dbReference>
<dbReference type="Gene3D" id="1.20.1250.20">
    <property type="entry name" value="MFS general substrate transporter like domains"/>
    <property type="match status" value="1"/>
</dbReference>
<feature type="transmembrane region" description="Helical" evidence="6">
    <location>
        <begin position="93"/>
        <end position="116"/>
    </location>
</feature>